<dbReference type="KEGG" id="hts:HMJ29_06570"/>
<keyword evidence="2" id="KW-1185">Reference proteome</keyword>
<evidence type="ECO:0000313" key="1">
    <source>
        <dbReference type="EMBL" id="QJX46618.1"/>
    </source>
</evidence>
<protein>
    <submittedName>
        <fullName evidence="1">Biliverdin-producing heme oxygenase</fullName>
    </submittedName>
</protein>
<dbReference type="CDD" id="cd19166">
    <property type="entry name" value="HemeO-bac"/>
    <property type="match status" value="1"/>
</dbReference>
<reference evidence="1 2" key="1">
    <citation type="submission" date="2020-05" db="EMBL/GenBank/DDBJ databases">
        <title>Complete genome sequence of Hymenobacter sp. TS19 in Coasted Sand Dune.</title>
        <authorList>
            <person name="Lee J.-H."/>
            <person name="Jung J.-H."/>
            <person name="Jeong S."/>
            <person name="Zhao L."/>
            <person name="Kim M.-K."/>
            <person name="Seo H.-S."/>
            <person name="Lim S."/>
        </authorList>
    </citation>
    <scope>NUCLEOTIDE SEQUENCE [LARGE SCALE GENOMIC DNA]</scope>
    <source>
        <strain evidence="1 2">TS19</strain>
    </source>
</reference>
<proteinExistence type="predicted"/>
<gene>
    <name evidence="1" type="ORF">HMJ29_06570</name>
</gene>
<dbReference type="AlphaFoldDB" id="A0A6M6BFL2"/>
<dbReference type="EMBL" id="CP053538">
    <property type="protein sequence ID" value="QJX46618.1"/>
    <property type="molecule type" value="Genomic_DNA"/>
</dbReference>
<dbReference type="Proteomes" id="UP000501623">
    <property type="component" value="Chromosome"/>
</dbReference>
<evidence type="ECO:0000313" key="2">
    <source>
        <dbReference type="Proteomes" id="UP000501623"/>
    </source>
</evidence>
<dbReference type="SUPFAM" id="SSF48613">
    <property type="entry name" value="Heme oxygenase-like"/>
    <property type="match status" value="1"/>
</dbReference>
<name>A0A6M6BFL2_9BACT</name>
<dbReference type="Gene3D" id="1.20.910.10">
    <property type="entry name" value="Heme oxygenase-like"/>
    <property type="match status" value="1"/>
</dbReference>
<accession>A0A6M6BFL2</accession>
<dbReference type="RefSeq" id="WP_171590726.1">
    <property type="nucleotide sequence ID" value="NZ_CP053538.1"/>
</dbReference>
<dbReference type="InterPro" id="IPR016084">
    <property type="entry name" value="Haem_Oase-like_multi-hlx"/>
</dbReference>
<sequence length="187" mass="20696">MSITSGTPVILQRLRSETRPYHDALEQNEFNQSLSAGQASAGATQWFLAKLYGFLKPYEARLDNHSFGPAWDIEQRHRAHLILADVPTNAPLPLCPDMPPLTTWPQLLGAMYVLEGSTLGGQVITRQLAQAGIGSRTYFTGYAEQTGPMWKRFCQLLAEEATPANQAEIVASASLTFQKLHAWINQP</sequence>
<organism evidence="1 2">
    <name type="scientific">Hymenobacter taeanensis</name>
    <dbReference type="NCBI Taxonomy" id="2735321"/>
    <lineage>
        <taxon>Bacteria</taxon>
        <taxon>Pseudomonadati</taxon>
        <taxon>Bacteroidota</taxon>
        <taxon>Cytophagia</taxon>
        <taxon>Cytophagales</taxon>
        <taxon>Hymenobacteraceae</taxon>
        <taxon>Hymenobacter</taxon>
    </lineage>
</organism>